<reference evidence="3" key="1">
    <citation type="journal article" date="2020" name="Stud. Mycol.">
        <title>101 Dothideomycetes genomes: a test case for predicting lifestyles and emergence of pathogens.</title>
        <authorList>
            <person name="Haridas S."/>
            <person name="Albert R."/>
            <person name="Binder M."/>
            <person name="Bloem J."/>
            <person name="Labutti K."/>
            <person name="Salamov A."/>
            <person name="Andreopoulos B."/>
            <person name="Baker S."/>
            <person name="Barry K."/>
            <person name="Bills G."/>
            <person name="Bluhm B."/>
            <person name="Cannon C."/>
            <person name="Castanera R."/>
            <person name="Culley D."/>
            <person name="Daum C."/>
            <person name="Ezra D."/>
            <person name="Gonzalez J."/>
            <person name="Henrissat B."/>
            <person name="Kuo A."/>
            <person name="Liang C."/>
            <person name="Lipzen A."/>
            <person name="Lutzoni F."/>
            <person name="Magnuson J."/>
            <person name="Mondo S."/>
            <person name="Nolan M."/>
            <person name="Ohm R."/>
            <person name="Pangilinan J."/>
            <person name="Park H.-J."/>
            <person name="Ramirez L."/>
            <person name="Alfaro M."/>
            <person name="Sun H."/>
            <person name="Tritt A."/>
            <person name="Yoshinaga Y."/>
            <person name="Zwiers L.-H."/>
            <person name="Turgeon B."/>
            <person name="Goodwin S."/>
            <person name="Spatafora J."/>
            <person name="Crous P."/>
            <person name="Grigoriev I."/>
        </authorList>
    </citation>
    <scope>NUCLEOTIDE SEQUENCE</scope>
    <source>
        <strain evidence="3">CBS 279.74</strain>
    </source>
</reference>
<evidence type="ECO:0000256" key="2">
    <source>
        <dbReference type="SAM" id="Phobius"/>
    </source>
</evidence>
<evidence type="ECO:0000313" key="3">
    <source>
        <dbReference type="EMBL" id="KAF2713414.1"/>
    </source>
</evidence>
<name>A0A6G1KKP8_9PLEO</name>
<dbReference type="Proteomes" id="UP000799428">
    <property type="component" value="Unassembled WGS sequence"/>
</dbReference>
<gene>
    <name evidence="3" type="ORF">K504DRAFT_498228</name>
</gene>
<keyword evidence="2" id="KW-1133">Transmembrane helix</keyword>
<keyword evidence="2" id="KW-0812">Transmembrane</keyword>
<dbReference type="AlphaFoldDB" id="A0A6G1KKP8"/>
<keyword evidence="4" id="KW-1185">Reference proteome</keyword>
<keyword evidence="2" id="KW-0472">Membrane</keyword>
<feature type="transmembrane region" description="Helical" evidence="2">
    <location>
        <begin position="39"/>
        <end position="63"/>
    </location>
</feature>
<protein>
    <submittedName>
        <fullName evidence="3">Uncharacterized protein</fullName>
    </submittedName>
</protein>
<feature type="region of interest" description="Disordered" evidence="1">
    <location>
        <begin position="132"/>
        <end position="167"/>
    </location>
</feature>
<proteinExistence type="predicted"/>
<organism evidence="3 4">
    <name type="scientific">Pleomassaria siparia CBS 279.74</name>
    <dbReference type="NCBI Taxonomy" id="1314801"/>
    <lineage>
        <taxon>Eukaryota</taxon>
        <taxon>Fungi</taxon>
        <taxon>Dikarya</taxon>
        <taxon>Ascomycota</taxon>
        <taxon>Pezizomycotina</taxon>
        <taxon>Dothideomycetes</taxon>
        <taxon>Pleosporomycetidae</taxon>
        <taxon>Pleosporales</taxon>
        <taxon>Pleomassariaceae</taxon>
        <taxon>Pleomassaria</taxon>
    </lineage>
</organism>
<evidence type="ECO:0000313" key="4">
    <source>
        <dbReference type="Proteomes" id="UP000799428"/>
    </source>
</evidence>
<sequence>MVQRHGIAVHAGSNFARPTFRLVSYLRTRTSVQRTTARVTLIIIAIGLVACGVFCCGVGFVMWKNNRNKKKRARKLAESQPFVQHRYSAVPDMNAGIYTSQGHLQELPNDNESFQLDDARMKNELPSGGSMAHHIDGFAAPPRANTRPVEMPASPEVYQLPTWKSSR</sequence>
<dbReference type="OrthoDB" id="10415418at2759"/>
<accession>A0A6G1KKP8</accession>
<dbReference type="EMBL" id="MU005765">
    <property type="protein sequence ID" value="KAF2713414.1"/>
    <property type="molecule type" value="Genomic_DNA"/>
</dbReference>
<evidence type="ECO:0000256" key="1">
    <source>
        <dbReference type="SAM" id="MobiDB-lite"/>
    </source>
</evidence>